<proteinExistence type="predicted"/>
<dbReference type="InterPro" id="IPR014729">
    <property type="entry name" value="Rossmann-like_a/b/a_fold"/>
</dbReference>
<evidence type="ECO:0000256" key="1">
    <source>
        <dbReference type="SAM" id="Phobius"/>
    </source>
</evidence>
<keyword evidence="1" id="KW-0472">Membrane</keyword>
<dbReference type="GO" id="GO:0043164">
    <property type="term" value="P:Gram-negative-bacterium-type cell wall biogenesis"/>
    <property type="evidence" value="ECO:0007669"/>
    <property type="project" value="TreeGrafter"/>
</dbReference>
<feature type="transmembrane region" description="Helical" evidence="1">
    <location>
        <begin position="49"/>
        <end position="74"/>
    </location>
</feature>
<dbReference type="KEGG" id="nti:DNFV4_04056"/>
<dbReference type="Gene3D" id="3.40.50.620">
    <property type="entry name" value="HUPs"/>
    <property type="match status" value="1"/>
</dbReference>
<name>A0AA86T7E0_9BACT</name>
<dbReference type="Proteomes" id="UP001179121">
    <property type="component" value="Chromosome"/>
</dbReference>
<dbReference type="Pfam" id="PF02698">
    <property type="entry name" value="DUF218"/>
    <property type="match status" value="1"/>
</dbReference>
<reference evidence="3" key="1">
    <citation type="submission" date="2022-10" db="EMBL/GenBank/DDBJ databases">
        <authorList>
            <person name="Koch H."/>
        </authorList>
    </citation>
    <scope>NUCLEOTIDE SEQUENCE</scope>
    <source>
        <strain evidence="3">DNF</strain>
    </source>
</reference>
<keyword evidence="1" id="KW-0812">Transmembrane</keyword>
<dbReference type="PANTHER" id="PTHR30336:SF4">
    <property type="entry name" value="ENVELOPE BIOGENESIS FACTOR ELYC"/>
    <property type="match status" value="1"/>
</dbReference>
<keyword evidence="4" id="KW-1185">Reference proteome</keyword>
<feature type="domain" description="DUF218" evidence="2">
    <location>
        <begin position="90"/>
        <end position="260"/>
    </location>
</feature>
<accession>A0AA86T7E0</accession>
<organism evidence="3 4">
    <name type="scientific">Nitrospira tepida</name>
    <dbReference type="NCBI Taxonomy" id="2973512"/>
    <lineage>
        <taxon>Bacteria</taxon>
        <taxon>Pseudomonadati</taxon>
        <taxon>Nitrospirota</taxon>
        <taxon>Nitrospiria</taxon>
        <taxon>Nitrospirales</taxon>
        <taxon>Nitrospiraceae</taxon>
        <taxon>Nitrospira</taxon>
    </lineage>
</organism>
<feature type="transmembrane region" description="Helical" evidence="1">
    <location>
        <begin position="16"/>
        <end position="37"/>
    </location>
</feature>
<dbReference type="InterPro" id="IPR051599">
    <property type="entry name" value="Cell_Envelope_Assoc"/>
</dbReference>
<dbReference type="GO" id="GO:0005886">
    <property type="term" value="C:plasma membrane"/>
    <property type="evidence" value="ECO:0007669"/>
    <property type="project" value="TreeGrafter"/>
</dbReference>
<dbReference type="InterPro" id="IPR003848">
    <property type="entry name" value="DUF218"/>
</dbReference>
<evidence type="ECO:0000313" key="3">
    <source>
        <dbReference type="EMBL" id="CAI4033615.1"/>
    </source>
</evidence>
<dbReference type="EMBL" id="OX365700">
    <property type="protein sequence ID" value="CAI4033615.1"/>
    <property type="molecule type" value="Genomic_DNA"/>
</dbReference>
<gene>
    <name evidence="3" type="ORF">DNFV4_04056</name>
</gene>
<dbReference type="RefSeq" id="WP_289270972.1">
    <property type="nucleotide sequence ID" value="NZ_OX365700.1"/>
</dbReference>
<keyword evidence="1" id="KW-1133">Transmembrane helix</keyword>
<dbReference type="PANTHER" id="PTHR30336">
    <property type="entry name" value="INNER MEMBRANE PROTEIN, PROBABLE PERMEASE"/>
    <property type="match status" value="1"/>
</dbReference>
<sequence>MELSPLLFGLYKFAKFFLYPVTWLAFSLGWLTLILLLPYSPRRHNKLRLFGLSACFILLPLGTPMVSGSLLAWWETLAPPFDESVSRRFDAIVVLGGGVKAHGTLRPDDSLSEFSLERTTCGADLFLRNFAPKLVLTGGDARVFGRGPVESVVMAQWATRLGVPRNAIVAETKSRTTYENAVEARALLGPGSVLLVTSAGHIPRAVALFRKQGFQVTPYPCGYLSKDRPEDLSDTFTPFDAMPQLGGLAAAEFLINEVMGFAVYWLAGKV</sequence>
<dbReference type="CDD" id="cd06259">
    <property type="entry name" value="YdcF-like"/>
    <property type="match status" value="1"/>
</dbReference>
<evidence type="ECO:0000313" key="4">
    <source>
        <dbReference type="Proteomes" id="UP001179121"/>
    </source>
</evidence>
<protein>
    <submittedName>
        <fullName evidence="3">YdcF family protein</fullName>
    </submittedName>
</protein>
<evidence type="ECO:0000259" key="2">
    <source>
        <dbReference type="Pfam" id="PF02698"/>
    </source>
</evidence>
<dbReference type="GO" id="GO:0000270">
    <property type="term" value="P:peptidoglycan metabolic process"/>
    <property type="evidence" value="ECO:0007669"/>
    <property type="project" value="TreeGrafter"/>
</dbReference>
<dbReference type="AlphaFoldDB" id="A0AA86T7E0"/>